<evidence type="ECO:0000256" key="2">
    <source>
        <dbReference type="SAM" id="MobiDB-lite"/>
    </source>
</evidence>
<dbReference type="PROSITE" id="PS51352">
    <property type="entry name" value="THIOREDOXIN_2"/>
    <property type="match status" value="1"/>
</dbReference>
<dbReference type="InterPro" id="IPR036249">
    <property type="entry name" value="Thioredoxin-like_sf"/>
</dbReference>
<dbReference type="CDD" id="cd02947">
    <property type="entry name" value="TRX_family"/>
    <property type="match status" value="1"/>
</dbReference>
<feature type="coiled-coil region" evidence="1">
    <location>
        <begin position="216"/>
        <end position="311"/>
    </location>
</feature>
<sequence>MAWATCGPCQMIKPTFHQWANELQDVVFLEVNEANNDDVIHSIGIRGFPTFHLYINAQKVDELVGADVNSLRRKIDTWRASAGYNPFASEGVALGSGDPRDARLRKFNQDASAALRNVAAPVAAPPTLTDEDEQKEDDELVKALLLSQQELKDAQADQAATSSETSHLEIPPVNAAFLEQSLLATTEQMSLEAAISWIAEHQEDADIDAPIQFIDLAKQRKELTTEEKQAKVAELKRRIDEKKAQRAAQAKKDDVAREIARRNMGKDMASAREEYDAIQTRLVREKQAREKAEAKRERERLLKQIELDKAERRARKLAAATSLDAPERVSTTDVAAPSPGKPAATPEMQMQTSIDRLSQYRVGNDGLTALKTLLVYVTNVLDKPTELDKYGKINSANPAFKKRVGSFIGGLSFLRAIGFEKDLDGDLFVLHEPNEPRLRDAKLRLQKAIDAFPQ</sequence>
<dbReference type="Gene3D" id="1.20.58.2190">
    <property type="match status" value="1"/>
</dbReference>
<dbReference type="PANTHER" id="PTHR46713">
    <property type="entry name" value="F13M7.16 PROTEIN"/>
    <property type="match status" value="1"/>
</dbReference>
<evidence type="ECO:0000259" key="3">
    <source>
        <dbReference type="PROSITE" id="PS51352"/>
    </source>
</evidence>
<dbReference type="VEuPathDB" id="FungiDB:H257_13002"/>
<dbReference type="InterPro" id="IPR013766">
    <property type="entry name" value="Thioredoxin_domain"/>
</dbReference>
<name>A0A3R7WRD0_APHAT</name>
<reference evidence="4" key="1">
    <citation type="submission" date="2018-07" db="EMBL/GenBank/DDBJ databases">
        <title>Annotation of Aphanomyces astaci genome assembly.</title>
        <authorList>
            <person name="Studholme D.J."/>
        </authorList>
    </citation>
    <scope>NUCLEOTIDE SEQUENCE [LARGE SCALE GENOMIC DNA]</scope>
    <source>
        <strain evidence="4">Pc</strain>
    </source>
</reference>
<evidence type="ECO:0000313" key="4">
    <source>
        <dbReference type="EMBL" id="RQM29865.1"/>
    </source>
</evidence>
<feature type="domain" description="Thioredoxin" evidence="3">
    <location>
        <begin position="1"/>
        <end position="80"/>
    </location>
</feature>
<dbReference type="EMBL" id="MZMZ02001098">
    <property type="protein sequence ID" value="RQM29865.1"/>
    <property type="molecule type" value="Genomic_DNA"/>
</dbReference>
<organism evidence="4 5">
    <name type="scientific">Aphanomyces astaci</name>
    <name type="common">Crayfish plague agent</name>
    <dbReference type="NCBI Taxonomy" id="112090"/>
    <lineage>
        <taxon>Eukaryota</taxon>
        <taxon>Sar</taxon>
        <taxon>Stramenopiles</taxon>
        <taxon>Oomycota</taxon>
        <taxon>Saprolegniomycetes</taxon>
        <taxon>Saprolegniales</taxon>
        <taxon>Verrucalvaceae</taxon>
        <taxon>Aphanomyces</taxon>
    </lineage>
</organism>
<dbReference type="PANTHER" id="PTHR46713:SF1">
    <property type="entry name" value="F13M7.16 PROTEIN"/>
    <property type="match status" value="1"/>
</dbReference>
<dbReference type="Gene3D" id="3.40.30.10">
    <property type="entry name" value="Glutaredoxin"/>
    <property type="match status" value="1"/>
</dbReference>
<dbReference type="AlphaFoldDB" id="A0A3R7WRD0"/>
<dbReference type="SMART" id="SM00580">
    <property type="entry name" value="PUG"/>
    <property type="match status" value="1"/>
</dbReference>
<proteinExistence type="predicted"/>
<feature type="region of interest" description="Disordered" evidence="2">
    <location>
        <begin position="318"/>
        <end position="347"/>
    </location>
</feature>
<dbReference type="Pfam" id="PF09409">
    <property type="entry name" value="PUB"/>
    <property type="match status" value="1"/>
</dbReference>
<dbReference type="Pfam" id="PF00085">
    <property type="entry name" value="Thioredoxin"/>
    <property type="match status" value="1"/>
</dbReference>
<comment type="caution">
    <text evidence="4">The sequence shown here is derived from an EMBL/GenBank/DDBJ whole genome shotgun (WGS) entry which is preliminary data.</text>
</comment>
<dbReference type="Proteomes" id="UP000284702">
    <property type="component" value="Unassembled WGS sequence"/>
</dbReference>
<keyword evidence="5" id="KW-1185">Reference proteome</keyword>
<evidence type="ECO:0000256" key="1">
    <source>
        <dbReference type="SAM" id="Coils"/>
    </source>
</evidence>
<keyword evidence="1" id="KW-0175">Coiled coil</keyword>
<dbReference type="SUPFAM" id="SSF143503">
    <property type="entry name" value="PUG domain-like"/>
    <property type="match status" value="1"/>
</dbReference>
<dbReference type="InterPro" id="IPR018997">
    <property type="entry name" value="PUB_domain"/>
</dbReference>
<gene>
    <name evidence="4" type="ORF">B5M09_009304</name>
</gene>
<dbReference type="SUPFAM" id="SSF52833">
    <property type="entry name" value="Thioredoxin-like"/>
    <property type="match status" value="1"/>
</dbReference>
<protein>
    <recommendedName>
        <fullName evidence="3">Thioredoxin domain-containing protein</fullName>
    </recommendedName>
</protein>
<dbReference type="CDD" id="cd09212">
    <property type="entry name" value="PUB"/>
    <property type="match status" value="1"/>
</dbReference>
<evidence type="ECO:0000313" key="5">
    <source>
        <dbReference type="Proteomes" id="UP000284702"/>
    </source>
</evidence>
<dbReference type="InterPro" id="IPR036339">
    <property type="entry name" value="PUB-like_dom_sf"/>
</dbReference>
<accession>A0A3R7WRD0</accession>